<dbReference type="AlphaFoldDB" id="A0AAN6NZU0"/>
<organism evidence="3 4">
    <name type="scientific">Pseudoneurospora amorphoporcata</name>
    <dbReference type="NCBI Taxonomy" id="241081"/>
    <lineage>
        <taxon>Eukaryota</taxon>
        <taxon>Fungi</taxon>
        <taxon>Dikarya</taxon>
        <taxon>Ascomycota</taxon>
        <taxon>Pezizomycotina</taxon>
        <taxon>Sordariomycetes</taxon>
        <taxon>Sordariomycetidae</taxon>
        <taxon>Sordariales</taxon>
        <taxon>Sordariaceae</taxon>
        <taxon>Pseudoneurospora</taxon>
    </lineage>
</organism>
<evidence type="ECO:0000256" key="1">
    <source>
        <dbReference type="SAM" id="MobiDB-lite"/>
    </source>
</evidence>
<accession>A0AAN6NZU0</accession>
<feature type="compositionally biased region" description="Low complexity" evidence="1">
    <location>
        <begin position="116"/>
        <end position="125"/>
    </location>
</feature>
<reference evidence="3" key="2">
    <citation type="submission" date="2023-06" db="EMBL/GenBank/DDBJ databases">
        <authorList>
            <consortium name="Lawrence Berkeley National Laboratory"/>
            <person name="Mondo S.J."/>
            <person name="Hensen N."/>
            <person name="Bonometti L."/>
            <person name="Westerberg I."/>
            <person name="Brannstrom I.O."/>
            <person name="Guillou S."/>
            <person name="Cros-Aarteil S."/>
            <person name="Calhoun S."/>
            <person name="Haridas S."/>
            <person name="Kuo A."/>
            <person name="Pangilinan J."/>
            <person name="Riley R."/>
            <person name="Labutti K."/>
            <person name="Andreopoulos B."/>
            <person name="Lipzen A."/>
            <person name="Chen C."/>
            <person name="Yanf M."/>
            <person name="Daum C."/>
            <person name="Ng V."/>
            <person name="Clum A."/>
            <person name="Steindorff A."/>
            <person name="Ohm R."/>
            <person name="Martin F."/>
            <person name="Silar P."/>
            <person name="Natvig D."/>
            <person name="Lalanne C."/>
            <person name="Gautier V."/>
            <person name="Ament-Velasquez S.L."/>
            <person name="Kruys A."/>
            <person name="Hutchinson M.I."/>
            <person name="Powell A.J."/>
            <person name="Barry K."/>
            <person name="Miller A.N."/>
            <person name="Grigoriev I.V."/>
            <person name="Debuchy R."/>
            <person name="Gladieux P."/>
            <person name="Thoren M.H."/>
            <person name="Johannesson H."/>
        </authorList>
    </citation>
    <scope>NUCLEOTIDE SEQUENCE</scope>
    <source>
        <strain evidence="3">CBS 626.80</strain>
    </source>
</reference>
<feature type="chain" id="PRO_5042952481" evidence="2">
    <location>
        <begin position="24"/>
        <end position="242"/>
    </location>
</feature>
<proteinExistence type="predicted"/>
<sequence>MKLTTTTTTLFIGFLAGLAAAQAAPEVTPCPTVTRTMQNRGCGKTCQFTDCAFVSTVRNPCGCPASIPTATLIAPCEADCPYGGCSIEFKTCALTCPATTTSSSSSSSRRWPPWQTRTSTTITATSPPPKPTSTRTTVRSTSTSTTRTTSTSCTQTTISWSIITLPPKTTKISMTPCPTFTKTTSPADCSPIRCPVPTCQVRSTLNVPCGCTVKTLLYVQGCATTCSDGCLTRTETASATGC</sequence>
<dbReference type="EMBL" id="MU859082">
    <property type="protein sequence ID" value="KAK3955005.1"/>
    <property type="molecule type" value="Genomic_DNA"/>
</dbReference>
<reference evidence="3" key="1">
    <citation type="journal article" date="2023" name="Mol. Phylogenet. Evol.">
        <title>Genome-scale phylogeny and comparative genomics of the fungal order Sordariales.</title>
        <authorList>
            <person name="Hensen N."/>
            <person name="Bonometti L."/>
            <person name="Westerberg I."/>
            <person name="Brannstrom I.O."/>
            <person name="Guillou S."/>
            <person name="Cros-Aarteil S."/>
            <person name="Calhoun S."/>
            <person name="Haridas S."/>
            <person name="Kuo A."/>
            <person name="Mondo S."/>
            <person name="Pangilinan J."/>
            <person name="Riley R."/>
            <person name="LaButti K."/>
            <person name="Andreopoulos B."/>
            <person name="Lipzen A."/>
            <person name="Chen C."/>
            <person name="Yan M."/>
            <person name="Daum C."/>
            <person name="Ng V."/>
            <person name="Clum A."/>
            <person name="Steindorff A."/>
            <person name="Ohm R.A."/>
            <person name="Martin F."/>
            <person name="Silar P."/>
            <person name="Natvig D.O."/>
            <person name="Lalanne C."/>
            <person name="Gautier V."/>
            <person name="Ament-Velasquez S.L."/>
            <person name="Kruys A."/>
            <person name="Hutchinson M.I."/>
            <person name="Powell A.J."/>
            <person name="Barry K."/>
            <person name="Miller A.N."/>
            <person name="Grigoriev I.V."/>
            <person name="Debuchy R."/>
            <person name="Gladieux P."/>
            <person name="Hiltunen Thoren M."/>
            <person name="Johannesson H."/>
        </authorList>
    </citation>
    <scope>NUCLEOTIDE SEQUENCE</scope>
    <source>
        <strain evidence="3">CBS 626.80</strain>
    </source>
</reference>
<evidence type="ECO:0000313" key="3">
    <source>
        <dbReference type="EMBL" id="KAK3955005.1"/>
    </source>
</evidence>
<feature type="compositionally biased region" description="Low complexity" evidence="1">
    <location>
        <begin position="99"/>
        <end position="108"/>
    </location>
</feature>
<dbReference type="Proteomes" id="UP001303222">
    <property type="component" value="Unassembled WGS sequence"/>
</dbReference>
<comment type="caution">
    <text evidence="3">The sequence shown here is derived from an EMBL/GenBank/DDBJ whole genome shotgun (WGS) entry which is preliminary data.</text>
</comment>
<feature type="region of interest" description="Disordered" evidence="1">
    <location>
        <begin position="99"/>
        <end position="149"/>
    </location>
</feature>
<gene>
    <name evidence="3" type="ORF">QBC32DRAFT_334817</name>
</gene>
<name>A0AAN6NZU0_9PEZI</name>
<keyword evidence="4" id="KW-1185">Reference proteome</keyword>
<protein>
    <submittedName>
        <fullName evidence="3">Uncharacterized protein</fullName>
    </submittedName>
</protein>
<keyword evidence="2" id="KW-0732">Signal</keyword>
<evidence type="ECO:0000256" key="2">
    <source>
        <dbReference type="SAM" id="SignalP"/>
    </source>
</evidence>
<feature type="signal peptide" evidence="2">
    <location>
        <begin position="1"/>
        <end position="23"/>
    </location>
</feature>
<feature type="compositionally biased region" description="Low complexity" evidence="1">
    <location>
        <begin position="132"/>
        <end position="149"/>
    </location>
</feature>
<evidence type="ECO:0000313" key="4">
    <source>
        <dbReference type="Proteomes" id="UP001303222"/>
    </source>
</evidence>